<keyword evidence="13" id="KW-1185">Reference proteome</keyword>
<dbReference type="InterPro" id="IPR023168">
    <property type="entry name" value="GatB_Yqey_C_2"/>
</dbReference>
<dbReference type="InterPro" id="IPR017958">
    <property type="entry name" value="Gln-tRNA_amidoTrfase_suB_CS"/>
</dbReference>
<comment type="similarity">
    <text evidence="1 10">Belongs to the GatB/GatE family. GatB subfamily.</text>
</comment>
<dbReference type="Proteomes" id="UP000186112">
    <property type="component" value="Unassembled WGS sequence"/>
</dbReference>
<dbReference type="NCBIfam" id="NF004012">
    <property type="entry name" value="PRK05477.1-2"/>
    <property type="match status" value="1"/>
</dbReference>
<evidence type="ECO:0000256" key="2">
    <source>
        <dbReference type="ARBA" id="ARBA00011123"/>
    </source>
</evidence>
<dbReference type="GO" id="GO:0005524">
    <property type="term" value="F:ATP binding"/>
    <property type="evidence" value="ECO:0007669"/>
    <property type="project" value="UniProtKB-KW"/>
</dbReference>
<dbReference type="GO" id="GO:0016740">
    <property type="term" value="F:transferase activity"/>
    <property type="evidence" value="ECO:0007669"/>
    <property type="project" value="UniProtKB-KW"/>
</dbReference>
<dbReference type="PANTHER" id="PTHR11659">
    <property type="entry name" value="GLUTAMYL-TRNA GLN AMIDOTRANSFERASE SUBUNIT B MITOCHONDRIAL AND PROKARYOTIC PET112-RELATED"/>
    <property type="match status" value="1"/>
</dbReference>
<dbReference type="EMBL" id="LTDM01000003">
    <property type="protein sequence ID" value="OLS03691.1"/>
    <property type="molecule type" value="Genomic_DNA"/>
</dbReference>
<evidence type="ECO:0000256" key="4">
    <source>
        <dbReference type="ARBA" id="ARBA00022741"/>
    </source>
</evidence>
<dbReference type="NCBIfam" id="TIGR00133">
    <property type="entry name" value="gatB"/>
    <property type="match status" value="1"/>
</dbReference>
<comment type="catalytic activity">
    <reaction evidence="9 10">
        <text>L-glutamyl-tRNA(Gln) + L-glutamine + ATP + H2O = L-glutaminyl-tRNA(Gln) + L-glutamate + ADP + phosphate + H(+)</text>
        <dbReference type="Rhea" id="RHEA:17521"/>
        <dbReference type="Rhea" id="RHEA-COMP:9681"/>
        <dbReference type="Rhea" id="RHEA-COMP:9684"/>
        <dbReference type="ChEBI" id="CHEBI:15377"/>
        <dbReference type="ChEBI" id="CHEBI:15378"/>
        <dbReference type="ChEBI" id="CHEBI:29985"/>
        <dbReference type="ChEBI" id="CHEBI:30616"/>
        <dbReference type="ChEBI" id="CHEBI:43474"/>
        <dbReference type="ChEBI" id="CHEBI:58359"/>
        <dbReference type="ChEBI" id="CHEBI:78520"/>
        <dbReference type="ChEBI" id="CHEBI:78521"/>
        <dbReference type="ChEBI" id="CHEBI:456216"/>
    </reaction>
</comment>
<evidence type="ECO:0000256" key="6">
    <source>
        <dbReference type="ARBA" id="ARBA00022917"/>
    </source>
</evidence>
<dbReference type="NCBIfam" id="NF004014">
    <property type="entry name" value="PRK05477.1-4"/>
    <property type="match status" value="1"/>
</dbReference>
<name>A0A1U7M8T7_TISCR</name>
<dbReference type="Pfam" id="PF02934">
    <property type="entry name" value="GatB_N"/>
    <property type="match status" value="1"/>
</dbReference>
<keyword evidence="12" id="KW-0808">Transferase</keyword>
<reference evidence="12 13" key="1">
    <citation type="submission" date="2016-02" db="EMBL/GenBank/DDBJ databases">
        <title>Genome sequence of Tissierella creatinophila DSM 6911.</title>
        <authorList>
            <person name="Poehlein A."/>
            <person name="Daniel R."/>
        </authorList>
    </citation>
    <scope>NUCLEOTIDE SEQUENCE [LARGE SCALE GENOMIC DNA]</scope>
    <source>
        <strain evidence="12 13">DSM 6911</strain>
    </source>
</reference>
<dbReference type="InterPro" id="IPR018027">
    <property type="entry name" value="Asn/Gln_amidotransferase"/>
</dbReference>
<evidence type="ECO:0000256" key="1">
    <source>
        <dbReference type="ARBA" id="ARBA00005306"/>
    </source>
</evidence>
<comment type="catalytic activity">
    <reaction evidence="8 10">
        <text>L-aspartyl-tRNA(Asn) + L-glutamine + ATP + H2O = L-asparaginyl-tRNA(Asn) + L-glutamate + ADP + phosphate + 2 H(+)</text>
        <dbReference type="Rhea" id="RHEA:14513"/>
        <dbReference type="Rhea" id="RHEA-COMP:9674"/>
        <dbReference type="Rhea" id="RHEA-COMP:9677"/>
        <dbReference type="ChEBI" id="CHEBI:15377"/>
        <dbReference type="ChEBI" id="CHEBI:15378"/>
        <dbReference type="ChEBI" id="CHEBI:29985"/>
        <dbReference type="ChEBI" id="CHEBI:30616"/>
        <dbReference type="ChEBI" id="CHEBI:43474"/>
        <dbReference type="ChEBI" id="CHEBI:58359"/>
        <dbReference type="ChEBI" id="CHEBI:78515"/>
        <dbReference type="ChEBI" id="CHEBI:78516"/>
        <dbReference type="ChEBI" id="CHEBI:456216"/>
    </reaction>
</comment>
<dbReference type="RefSeq" id="WP_075724228.1">
    <property type="nucleotide sequence ID" value="NZ_LTDM01000003.1"/>
</dbReference>
<evidence type="ECO:0000256" key="3">
    <source>
        <dbReference type="ARBA" id="ARBA00022598"/>
    </source>
</evidence>
<comment type="caution">
    <text evidence="12">The sequence shown here is derived from an EMBL/GenBank/DDBJ whole genome shotgun (WGS) entry which is preliminary data.</text>
</comment>
<evidence type="ECO:0000256" key="9">
    <source>
        <dbReference type="ARBA" id="ARBA00047913"/>
    </source>
</evidence>
<evidence type="ECO:0000256" key="8">
    <source>
        <dbReference type="ARBA" id="ARBA00047380"/>
    </source>
</evidence>
<sequence length="474" mass="53998">MSKEYETVIGLEVHVELKTKSKIFCSCEVDFGGEPNTHCCPICIGLPGTLPTLNEKVVEYAIKAGVSTNCEITRRGKQDRKNYFYPDSGKAYQISQNELPICHGGYLDIESEDGQKRIGITRIHIEEDAGKLVHDPELGTLIDYNRGGVPLIEIVSEPDFRSEHEVKAYLQKLRTIMIYIDVSDAKMNEGSFRCDVNLSIREKGEEKFGVRAEIKNLNSFNSIMRAIEYERKRQIKAIESGETLVQETRGYDDEKRITYSMREKEDATDYRYFPDPDLMPIVIDEDTIEKIIKNLPELPDTRKRMYMDKYGLSAYDAEQIVSSKKSADYFQECVELVKSPKILANILIGEIFGLSTSDEFDIEISPQDLGELVRFLEDGTINNNSAKQIIKLMNETQKTAKEIIKEKNLEQINSREILEPLINGIISQSQKAVEEYQAGKEKALQSIIGKIMKETKGRANPEMSKTILEEKLKK</sequence>
<dbReference type="AlphaFoldDB" id="A0A1U7M8T7"/>
<dbReference type="GO" id="GO:0050567">
    <property type="term" value="F:glutaminyl-tRNA synthase (glutamine-hydrolyzing) activity"/>
    <property type="evidence" value="ECO:0007669"/>
    <property type="project" value="UniProtKB-UniRule"/>
</dbReference>
<accession>A0A1U7M8T7</accession>
<evidence type="ECO:0000313" key="13">
    <source>
        <dbReference type="Proteomes" id="UP000186112"/>
    </source>
</evidence>
<dbReference type="OrthoDB" id="9804078at2"/>
<comment type="function">
    <text evidence="7 10">Allows the formation of correctly charged Asn-tRNA(Asn) or Gln-tRNA(Gln) through the transamidation of misacylated Asp-tRNA(Asn) or Glu-tRNA(Gln) in organisms which lack either or both of asparaginyl-tRNA or glutaminyl-tRNA synthetases. The reaction takes place in the presence of glutamine and ATP through an activated phospho-Asp-tRNA(Asn) or phospho-Glu-tRNA(Gln).</text>
</comment>
<evidence type="ECO:0000256" key="10">
    <source>
        <dbReference type="HAMAP-Rule" id="MF_00121"/>
    </source>
</evidence>
<dbReference type="Gene3D" id="1.10.150.380">
    <property type="entry name" value="GatB domain, N-terminal subdomain"/>
    <property type="match status" value="1"/>
</dbReference>
<keyword evidence="5 10" id="KW-0067">ATP-binding</keyword>
<dbReference type="SMART" id="SM00845">
    <property type="entry name" value="GatB_Yqey"/>
    <property type="match status" value="1"/>
</dbReference>
<dbReference type="InterPro" id="IPR017959">
    <property type="entry name" value="Asn/Gln-tRNA_amidoTrfase_suB/E"/>
</dbReference>
<dbReference type="FunFam" id="1.10.10.410:FF:000001">
    <property type="entry name" value="Aspartyl/glutamyl-tRNA(Asn/Gln) amidotransferase subunit B"/>
    <property type="match status" value="1"/>
</dbReference>
<protein>
    <recommendedName>
        <fullName evidence="10">Aspartyl/glutamyl-tRNA(Asn/Gln) amidotransferase subunit B</fullName>
        <shortName evidence="10">Asp/Glu-ADT subunit B</shortName>
        <ecNumber evidence="10">6.3.5.-</ecNumber>
    </recommendedName>
</protein>
<dbReference type="InterPro" id="IPR004413">
    <property type="entry name" value="GatB"/>
</dbReference>
<evidence type="ECO:0000256" key="5">
    <source>
        <dbReference type="ARBA" id="ARBA00022840"/>
    </source>
</evidence>
<dbReference type="Pfam" id="PF02637">
    <property type="entry name" value="GatB_Yqey"/>
    <property type="match status" value="1"/>
</dbReference>
<keyword evidence="6 10" id="KW-0648">Protein biosynthesis</keyword>
<evidence type="ECO:0000256" key="7">
    <source>
        <dbReference type="ARBA" id="ARBA00024799"/>
    </source>
</evidence>
<dbReference type="InterPro" id="IPR014746">
    <property type="entry name" value="Gln_synth/guanido_kin_cat_dom"/>
</dbReference>
<dbReference type="GO" id="GO:0006412">
    <property type="term" value="P:translation"/>
    <property type="evidence" value="ECO:0007669"/>
    <property type="project" value="UniProtKB-UniRule"/>
</dbReference>
<gene>
    <name evidence="12" type="primary">gatB_1</name>
    <name evidence="10" type="synonym">gatB</name>
    <name evidence="12" type="ORF">TICRE_02040</name>
</gene>
<dbReference type="SUPFAM" id="SSF89095">
    <property type="entry name" value="GatB/YqeY motif"/>
    <property type="match status" value="1"/>
</dbReference>
<dbReference type="GO" id="GO:0050566">
    <property type="term" value="F:asparaginyl-tRNA synthase (glutamine-hydrolyzing) activity"/>
    <property type="evidence" value="ECO:0007669"/>
    <property type="project" value="RHEA"/>
</dbReference>
<comment type="subunit">
    <text evidence="2 10">Heterotrimer of A, B and C subunits.</text>
</comment>
<evidence type="ECO:0000313" key="12">
    <source>
        <dbReference type="EMBL" id="OLS03691.1"/>
    </source>
</evidence>
<keyword evidence="4 10" id="KW-0547">Nucleotide-binding</keyword>
<organism evidence="12 13">
    <name type="scientific">Tissierella creatinophila DSM 6911</name>
    <dbReference type="NCBI Taxonomy" id="1123403"/>
    <lineage>
        <taxon>Bacteria</taxon>
        <taxon>Bacillati</taxon>
        <taxon>Bacillota</taxon>
        <taxon>Tissierellia</taxon>
        <taxon>Tissierellales</taxon>
        <taxon>Tissierellaceae</taxon>
        <taxon>Tissierella</taxon>
    </lineage>
</organism>
<dbReference type="InterPro" id="IPR042114">
    <property type="entry name" value="GatB_C_1"/>
</dbReference>
<proteinExistence type="inferred from homology"/>
<dbReference type="HAMAP" id="MF_00121">
    <property type="entry name" value="GatB"/>
    <property type="match status" value="1"/>
</dbReference>
<dbReference type="InterPro" id="IPR003789">
    <property type="entry name" value="Asn/Gln_tRNA_amidoTrase-B-like"/>
</dbReference>
<feature type="domain" description="Asn/Gln amidotransferase" evidence="11">
    <location>
        <begin position="328"/>
        <end position="472"/>
    </location>
</feature>
<dbReference type="PROSITE" id="PS01234">
    <property type="entry name" value="GATB"/>
    <property type="match status" value="1"/>
</dbReference>
<keyword evidence="3 10" id="KW-0436">Ligase</keyword>
<dbReference type="SUPFAM" id="SSF55931">
    <property type="entry name" value="Glutamine synthetase/guanido kinase"/>
    <property type="match status" value="1"/>
</dbReference>
<dbReference type="EC" id="6.3.5.-" evidence="10"/>
<dbReference type="Gene3D" id="1.10.10.410">
    <property type="match status" value="1"/>
</dbReference>
<evidence type="ECO:0000259" key="11">
    <source>
        <dbReference type="SMART" id="SM00845"/>
    </source>
</evidence>
<dbReference type="InterPro" id="IPR006075">
    <property type="entry name" value="Asn/Gln-tRNA_Trfase_suB/E_cat"/>
</dbReference>